<dbReference type="InterPro" id="IPR023476">
    <property type="entry name" value="Pep_tRNA_hydro_II_dom_sf"/>
</dbReference>
<dbReference type="PANTHER" id="PTHR12649">
    <property type="entry name" value="PEPTIDYL-TRNA HYDROLASE 2"/>
    <property type="match status" value="1"/>
</dbReference>
<dbReference type="Gene3D" id="3.40.1490.10">
    <property type="entry name" value="Bit1"/>
    <property type="match status" value="1"/>
</dbReference>
<organism evidence="5">
    <name type="scientific">Xenopsylla cheopis</name>
    <name type="common">Oriental rat flea</name>
    <name type="synonym">Pulex cheopis</name>
    <dbReference type="NCBI Taxonomy" id="163159"/>
    <lineage>
        <taxon>Eukaryota</taxon>
        <taxon>Metazoa</taxon>
        <taxon>Ecdysozoa</taxon>
        <taxon>Arthropoda</taxon>
        <taxon>Hexapoda</taxon>
        <taxon>Insecta</taxon>
        <taxon>Pterygota</taxon>
        <taxon>Neoptera</taxon>
        <taxon>Endopterygota</taxon>
        <taxon>Siphonaptera</taxon>
        <taxon>Pulicidae</taxon>
        <taxon>Xenopsyllinae</taxon>
        <taxon>Xenopsylla</taxon>
    </lineage>
</organism>
<dbReference type="EC" id="3.1.1.29" evidence="1"/>
<evidence type="ECO:0000256" key="3">
    <source>
        <dbReference type="ARBA" id="ARBA00038050"/>
    </source>
</evidence>
<evidence type="ECO:0000256" key="1">
    <source>
        <dbReference type="ARBA" id="ARBA00013260"/>
    </source>
</evidence>
<comment type="similarity">
    <text evidence="3">Belongs to the PTH2 family.</text>
</comment>
<dbReference type="NCBIfam" id="TIGR00283">
    <property type="entry name" value="arch_pth2"/>
    <property type="match status" value="1"/>
</dbReference>
<dbReference type="Pfam" id="PF01981">
    <property type="entry name" value="PTH2"/>
    <property type="match status" value="1"/>
</dbReference>
<dbReference type="AlphaFoldDB" id="A0A6M2DKW8"/>
<dbReference type="CDD" id="cd02430">
    <property type="entry name" value="PTH2"/>
    <property type="match status" value="1"/>
</dbReference>
<proteinExistence type="inferred from homology"/>
<reference evidence="5" key="1">
    <citation type="submission" date="2020-03" db="EMBL/GenBank/DDBJ databases">
        <title>Transcriptomic Profiling of the Digestive Tract of the Rat Flea, Xenopsylla cheopis, Following Blood Feeding and Infection with Yersinia pestis.</title>
        <authorList>
            <person name="Bland D.M."/>
            <person name="Martens C.A."/>
            <person name="Virtaneva K."/>
            <person name="Kanakabandi K."/>
            <person name="Long D."/>
            <person name="Rosenke R."/>
            <person name="Saturday G.A."/>
            <person name="Hoyt F.H."/>
            <person name="Bruno D.P."/>
            <person name="Ribeiro J.M.C."/>
            <person name="Hinnebusch J."/>
        </authorList>
    </citation>
    <scope>NUCLEOTIDE SEQUENCE</scope>
</reference>
<name>A0A6M2DKW8_XENCH</name>
<evidence type="ECO:0000256" key="2">
    <source>
        <dbReference type="ARBA" id="ARBA00022801"/>
    </source>
</evidence>
<dbReference type="GO" id="GO:0005829">
    <property type="term" value="C:cytosol"/>
    <property type="evidence" value="ECO:0007669"/>
    <property type="project" value="TreeGrafter"/>
</dbReference>
<accession>A0A6M2DKW8</accession>
<sequence length="131" mass="14553">MFLKTVKNLLNTYTNNYKMVFVVRTDIGLRSGKVAAQCCHAAILCYEKSLNTNEDVLRSWIKRGQAKIVLKVNNLASLEEVYKQAKDLNIVAELVKDAGHTQVAPSTVTVLGIGPDVVEKVDKVTKHLKLL</sequence>
<comment type="catalytic activity">
    <reaction evidence="4">
        <text>an N-acyl-L-alpha-aminoacyl-tRNA + H2O = an N-acyl-L-amino acid + a tRNA + H(+)</text>
        <dbReference type="Rhea" id="RHEA:54448"/>
        <dbReference type="Rhea" id="RHEA-COMP:10123"/>
        <dbReference type="Rhea" id="RHEA-COMP:13883"/>
        <dbReference type="ChEBI" id="CHEBI:15377"/>
        <dbReference type="ChEBI" id="CHEBI:15378"/>
        <dbReference type="ChEBI" id="CHEBI:59874"/>
        <dbReference type="ChEBI" id="CHEBI:78442"/>
        <dbReference type="ChEBI" id="CHEBI:138191"/>
        <dbReference type="EC" id="3.1.1.29"/>
    </reaction>
</comment>
<protein>
    <recommendedName>
        <fullName evidence="1">peptidyl-tRNA hydrolase</fullName>
        <ecNumber evidence="1">3.1.1.29</ecNumber>
    </recommendedName>
</protein>
<dbReference type="InterPro" id="IPR002833">
    <property type="entry name" value="PTH2"/>
</dbReference>
<dbReference type="PANTHER" id="PTHR12649:SF11">
    <property type="entry name" value="PEPTIDYL-TRNA HYDROLASE 2, MITOCHONDRIAL"/>
    <property type="match status" value="1"/>
</dbReference>
<dbReference type="EMBL" id="GIIL01003249">
    <property type="protein sequence ID" value="NOV46975.1"/>
    <property type="molecule type" value="Transcribed_RNA"/>
</dbReference>
<dbReference type="NCBIfam" id="NF003314">
    <property type="entry name" value="PRK04322.1"/>
    <property type="match status" value="1"/>
</dbReference>
<keyword evidence="2 5" id="KW-0378">Hydrolase</keyword>
<dbReference type="GO" id="GO:0004045">
    <property type="term" value="F:peptidyl-tRNA hydrolase activity"/>
    <property type="evidence" value="ECO:0007669"/>
    <property type="project" value="UniProtKB-EC"/>
</dbReference>
<dbReference type="SUPFAM" id="SSF102462">
    <property type="entry name" value="Peptidyl-tRNA hydrolase II"/>
    <property type="match status" value="1"/>
</dbReference>
<evidence type="ECO:0000313" key="5">
    <source>
        <dbReference type="EMBL" id="NOV46975.1"/>
    </source>
</evidence>
<dbReference type="FunFam" id="3.40.1490.10:FF:000001">
    <property type="entry name" value="Peptidyl-tRNA hydrolase 2"/>
    <property type="match status" value="1"/>
</dbReference>
<evidence type="ECO:0000256" key="4">
    <source>
        <dbReference type="ARBA" id="ARBA00048707"/>
    </source>
</evidence>